<evidence type="ECO:0000313" key="4">
    <source>
        <dbReference type="EMBL" id="SOD55660.1"/>
    </source>
</evidence>
<evidence type="ECO:0000256" key="2">
    <source>
        <dbReference type="RuleBase" id="RU003749"/>
    </source>
</evidence>
<evidence type="ECO:0000256" key="1">
    <source>
        <dbReference type="ARBA" id="ARBA00009013"/>
    </source>
</evidence>
<dbReference type="InterPro" id="IPR003658">
    <property type="entry name" value="Anti-sigma_ant"/>
</dbReference>
<reference evidence="4 5" key="1">
    <citation type="submission" date="2017-09" db="EMBL/GenBank/DDBJ databases">
        <authorList>
            <person name="Ehlers B."/>
            <person name="Leendertz F.H."/>
        </authorList>
    </citation>
    <scope>NUCLEOTIDE SEQUENCE [LARGE SCALE GENOMIC DNA]</scope>
    <source>
        <strain evidence="4 5">CGMCC 1.10978</strain>
    </source>
</reference>
<dbReference type="Pfam" id="PF01740">
    <property type="entry name" value="STAS"/>
    <property type="match status" value="1"/>
</dbReference>
<dbReference type="EMBL" id="OCND01000007">
    <property type="protein sequence ID" value="SOD55660.1"/>
    <property type="molecule type" value="Genomic_DNA"/>
</dbReference>
<keyword evidence="5" id="KW-1185">Reference proteome</keyword>
<dbReference type="InterPro" id="IPR002645">
    <property type="entry name" value="STAS_dom"/>
</dbReference>
<proteinExistence type="inferred from homology"/>
<evidence type="ECO:0000259" key="3">
    <source>
        <dbReference type="PROSITE" id="PS50801"/>
    </source>
</evidence>
<dbReference type="InterPro" id="IPR036513">
    <property type="entry name" value="STAS_dom_sf"/>
</dbReference>
<name>A0A286DAI6_9GAMM</name>
<accession>A0A286DAI6</accession>
<dbReference type="AlphaFoldDB" id="A0A286DAI6"/>
<dbReference type="PROSITE" id="PS50801">
    <property type="entry name" value="STAS"/>
    <property type="match status" value="1"/>
</dbReference>
<dbReference type="SUPFAM" id="SSF52091">
    <property type="entry name" value="SpoIIaa-like"/>
    <property type="match status" value="1"/>
</dbReference>
<feature type="domain" description="STAS" evidence="3">
    <location>
        <begin position="49"/>
        <end position="145"/>
    </location>
</feature>
<dbReference type="PANTHER" id="PTHR33495">
    <property type="entry name" value="ANTI-SIGMA FACTOR ANTAGONIST TM_1081-RELATED-RELATED"/>
    <property type="match status" value="1"/>
</dbReference>
<dbReference type="NCBIfam" id="TIGR00377">
    <property type="entry name" value="ant_ant_sig"/>
    <property type="match status" value="1"/>
</dbReference>
<dbReference type="Proteomes" id="UP000219374">
    <property type="component" value="Unassembled WGS sequence"/>
</dbReference>
<dbReference type="CDD" id="cd07043">
    <property type="entry name" value="STAS_anti-anti-sigma_factors"/>
    <property type="match status" value="1"/>
</dbReference>
<gene>
    <name evidence="4" type="ORF">SAMN06296416_107236</name>
</gene>
<dbReference type="GO" id="GO:0043856">
    <property type="term" value="F:anti-sigma factor antagonist activity"/>
    <property type="evidence" value="ECO:0007669"/>
    <property type="project" value="InterPro"/>
</dbReference>
<sequence length="164" mass="17450">MPRALPCEPGCGVIPGGIAPGKPLAERRTGTTMNLDIQIYPPVNGNQYVVLAGRLDSHSHEALDEALAPLLAGRPQALVLELGHVDYISSAGVRSILQARKALAPHEGKLLLVHPQEQVRKVIEIVQAVPMDAVFATTAEADAYLDGVQRRILGSEPKPPPAHS</sequence>
<organism evidence="4 5">
    <name type="scientific">Pseudoxanthomonas wuyuanensis</name>
    <dbReference type="NCBI Taxonomy" id="1073196"/>
    <lineage>
        <taxon>Bacteria</taxon>
        <taxon>Pseudomonadati</taxon>
        <taxon>Pseudomonadota</taxon>
        <taxon>Gammaproteobacteria</taxon>
        <taxon>Lysobacterales</taxon>
        <taxon>Lysobacteraceae</taxon>
        <taxon>Pseudoxanthomonas</taxon>
    </lineage>
</organism>
<protein>
    <recommendedName>
        <fullName evidence="2">Anti-sigma factor antagonist</fullName>
    </recommendedName>
</protein>
<evidence type="ECO:0000313" key="5">
    <source>
        <dbReference type="Proteomes" id="UP000219374"/>
    </source>
</evidence>
<dbReference type="Gene3D" id="3.30.750.24">
    <property type="entry name" value="STAS domain"/>
    <property type="match status" value="1"/>
</dbReference>
<comment type="similarity">
    <text evidence="1 2">Belongs to the anti-sigma-factor antagonist family.</text>
</comment>
<dbReference type="PANTHER" id="PTHR33495:SF2">
    <property type="entry name" value="ANTI-SIGMA FACTOR ANTAGONIST TM_1081-RELATED"/>
    <property type="match status" value="1"/>
</dbReference>